<evidence type="ECO:0000313" key="2">
    <source>
        <dbReference type="EMBL" id="GAA4993068.1"/>
    </source>
</evidence>
<dbReference type="Proteomes" id="UP001501759">
    <property type="component" value="Unassembled WGS sequence"/>
</dbReference>
<proteinExistence type="predicted"/>
<gene>
    <name evidence="2" type="ORF">GCM10023335_00450</name>
</gene>
<accession>A0ABP9IB63</accession>
<evidence type="ECO:0000313" key="3">
    <source>
        <dbReference type="Proteomes" id="UP001501759"/>
    </source>
</evidence>
<protein>
    <submittedName>
        <fullName evidence="2">Uncharacterized protein</fullName>
    </submittedName>
</protein>
<sequence>MSSTQQYLLDTYRSRQHGEPLPPAPGAHDLRLVRELRVRRQFRAVLAGHPARGRMREALARLLHGRRRQAGC</sequence>
<organism evidence="2 3">
    <name type="scientific">Streptomyces siamensis</name>
    <dbReference type="NCBI Taxonomy" id="1274986"/>
    <lineage>
        <taxon>Bacteria</taxon>
        <taxon>Bacillati</taxon>
        <taxon>Actinomycetota</taxon>
        <taxon>Actinomycetes</taxon>
        <taxon>Kitasatosporales</taxon>
        <taxon>Streptomycetaceae</taxon>
        <taxon>Streptomyces</taxon>
    </lineage>
</organism>
<dbReference type="EMBL" id="BAABKB010000001">
    <property type="protein sequence ID" value="GAA4993068.1"/>
    <property type="molecule type" value="Genomic_DNA"/>
</dbReference>
<keyword evidence="3" id="KW-1185">Reference proteome</keyword>
<reference evidence="3" key="1">
    <citation type="journal article" date="2019" name="Int. J. Syst. Evol. Microbiol.">
        <title>The Global Catalogue of Microorganisms (GCM) 10K type strain sequencing project: providing services to taxonomists for standard genome sequencing and annotation.</title>
        <authorList>
            <consortium name="The Broad Institute Genomics Platform"/>
            <consortium name="The Broad Institute Genome Sequencing Center for Infectious Disease"/>
            <person name="Wu L."/>
            <person name="Ma J."/>
        </authorList>
    </citation>
    <scope>NUCLEOTIDE SEQUENCE [LARGE SCALE GENOMIC DNA]</scope>
    <source>
        <strain evidence="3">JCM 18409</strain>
    </source>
</reference>
<comment type="caution">
    <text evidence="2">The sequence shown here is derived from an EMBL/GenBank/DDBJ whole genome shotgun (WGS) entry which is preliminary data.</text>
</comment>
<evidence type="ECO:0000256" key="1">
    <source>
        <dbReference type="SAM" id="MobiDB-lite"/>
    </source>
</evidence>
<feature type="region of interest" description="Disordered" evidence="1">
    <location>
        <begin position="1"/>
        <end position="27"/>
    </location>
</feature>
<dbReference type="RefSeq" id="WP_345639569.1">
    <property type="nucleotide sequence ID" value="NZ_BAABKB010000001.1"/>
</dbReference>
<name>A0ABP9IB63_9ACTN</name>